<accession>A0ABX8B5T1</accession>
<evidence type="ECO:0000313" key="8">
    <source>
        <dbReference type="Proteomes" id="UP000677668"/>
    </source>
</evidence>
<dbReference type="Proteomes" id="UP000677668">
    <property type="component" value="Chromosome 2"/>
</dbReference>
<evidence type="ECO:0000256" key="4">
    <source>
        <dbReference type="ARBA" id="ARBA00022827"/>
    </source>
</evidence>
<dbReference type="PIRSF" id="PIRSF000350">
    <property type="entry name" value="Mercury_reductase_MerA"/>
    <property type="match status" value="1"/>
</dbReference>
<reference evidence="7 8" key="1">
    <citation type="submission" date="2021-03" db="EMBL/GenBank/DDBJ databases">
        <title>Genomic and phenotypic characterization of Chloracidobacterium isolates provides evidence for multiple species.</title>
        <authorList>
            <person name="Saini M.K."/>
            <person name="Costas A.M.G."/>
            <person name="Tank M."/>
            <person name="Bryant D.A."/>
        </authorList>
    </citation>
    <scope>NUCLEOTIDE SEQUENCE [LARGE SCALE GENOMIC DNA]</scope>
    <source>
        <strain evidence="7 8">N</strain>
    </source>
</reference>
<organism evidence="7 8">
    <name type="scientific">Chloracidobacterium sp. N</name>
    <dbReference type="NCBI Taxonomy" id="2821540"/>
    <lineage>
        <taxon>Bacteria</taxon>
        <taxon>Pseudomonadati</taxon>
        <taxon>Acidobacteriota</taxon>
        <taxon>Terriglobia</taxon>
        <taxon>Terriglobales</taxon>
        <taxon>Acidobacteriaceae</taxon>
        <taxon>Chloracidobacterium</taxon>
        <taxon>Chloracidobacterium aggregatum</taxon>
    </lineage>
</organism>
<comment type="similarity">
    <text evidence="2">Belongs to the class-I pyridine nucleotide-disulfide oxidoreductase family.</text>
</comment>
<protein>
    <submittedName>
        <fullName evidence="7">FAD-dependent oxidoreductase</fullName>
    </submittedName>
</protein>
<dbReference type="InterPro" id="IPR036188">
    <property type="entry name" value="FAD/NAD-bd_sf"/>
</dbReference>
<evidence type="ECO:0000256" key="2">
    <source>
        <dbReference type="ARBA" id="ARBA00007532"/>
    </source>
</evidence>
<proteinExistence type="inferred from homology"/>
<feature type="domain" description="Pyridine nucleotide-disulphide oxidoreductase dimerisation" evidence="5">
    <location>
        <begin position="334"/>
        <end position="441"/>
    </location>
</feature>
<keyword evidence="8" id="KW-1185">Reference proteome</keyword>
<comment type="cofactor">
    <cofactor evidence="1">
        <name>FAD</name>
        <dbReference type="ChEBI" id="CHEBI:57692"/>
    </cofactor>
</comment>
<evidence type="ECO:0000259" key="5">
    <source>
        <dbReference type="Pfam" id="PF02852"/>
    </source>
</evidence>
<dbReference type="Pfam" id="PF02852">
    <property type="entry name" value="Pyr_redox_dim"/>
    <property type="match status" value="1"/>
</dbReference>
<evidence type="ECO:0000256" key="3">
    <source>
        <dbReference type="ARBA" id="ARBA00022630"/>
    </source>
</evidence>
<dbReference type="InterPro" id="IPR001100">
    <property type="entry name" value="Pyr_nuc-diS_OxRdtase"/>
</dbReference>
<dbReference type="InterPro" id="IPR023753">
    <property type="entry name" value="FAD/NAD-binding_dom"/>
</dbReference>
<gene>
    <name evidence="7" type="ORF">J8C05_13660</name>
</gene>
<keyword evidence="3" id="KW-0285">Flavoprotein</keyword>
<dbReference type="Pfam" id="PF07992">
    <property type="entry name" value="Pyr_redox_2"/>
    <property type="match status" value="1"/>
</dbReference>
<dbReference type="PANTHER" id="PTHR43014">
    <property type="entry name" value="MERCURIC REDUCTASE"/>
    <property type="match status" value="1"/>
</dbReference>
<keyword evidence="4" id="KW-0274">FAD</keyword>
<feature type="domain" description="FAD/NAD(P)-binding" evidence="6">
    <location>
        <begin position="5"/>
        <end position="314"/>
    </location>
</feature>
<sequence>MTEHFDIVIIGAGSGGLTAAGFAAQLGARVALVEKHRIGGDCTWTGCVPSKALLKAAKVAHEVRQAGHYGIVAEPPRTDMAQVRAYVRSVIDEIYAHEAPDELRRSGIDVILAPGRFLDAQTLAAGERTLTARYFLICTGAHPVRPDLAGLDEVPFLTYETIFDLDELPRRMIVVGGGPIGCEMAQAFQRLGAQVILVAERLLPKEEPEVSQTLRTVFEREGMQFIPGRARAASRQHGTIRVESEAGTAEGDLLFIATGRRPNIAGLDLDRAGVQADARGIPVDTSLRTNVKHIFAAGDVLGGHQFTHFAGWQAFLAVRNALLLGSTTGFTDIVPWVTFTDPEVAHVGMTEAQARARYGDTLKVSRWKMSRTDRAVCDADTDGFLKVISRSDGTLLGATMVAPRAGEAITEFTLALNHRLKVTDVANAIHAYPTYSTAAQQLAAGVAVENFLTGTAGKVIQSLSKIMR</sequence>
<dbReference type="RefSeq" id="WP_211423311.1">
    <property type="nucleotide sequence ID" value="NZ_CP072643.1"/>
</dbReference>
<dbReference type="InterPro" id="IPR004099">
    <property type="entry name" value="Pyr_nucl-diS_OxRdtase_dimer"/>
</dbReference>
<evidence type="ECO:0000256" key="1">
    <source>
        <dbReference type="ARBA" id="ARBA00001974"/>
    </source>
</evidence>
<evidence type="ECO:0000259" key="6">
    <source>
        <dbReference type="Pfam" id="PF07992"/>
    </source>
</evidence>
<dbReference type="EMBL" id="CP072643">
    <property type="protein sequence ID" value="QUV95070.1"/>
    <property type="molecule type" value="Genomic_DNA"/>
</dbReference>
<dbReference type="SUPFAM" id="SSF55424">
    <property type="entry name" value="FAD/NAD-linked reductases, dimerisation (C-terminal) domain"/>
    <property type="match status" value="1"/>
</dbReference>
<dbReference type="PANTHER" id="PTHR43014:SF2">
    <property type="entry name" value="MERCURIC REDUCTASE"/>
    <property type="match status" value="1"/>
</dbReference>
<dbReference type="InterPro" id="IPR016156">
    <property type="entry name" value="FAD/NAD-linked_Rdtase_dimer_sf"/>
</dbReference>
<name>A0ABX8B5T1_9BACT</name>
<dbReference type="PRINTS" id="PR00411">
    <property type="entry name" value="PNDRDTASEI"/>
</dbReference>
<evidence type="ECO:0000313" key="7">
    <source>
        <dbReference type="EMBL" id="QUV95070.1"/>
    </source>
</evidence>
<dbReference type="Gene3D" id="3.50.50.60">
    <property type="entry name" value="FAD/NAD(P)-binding domain"/>
    <property type="match status" value="2"/>
</dbReference>
<dbReference type="SUPFAM" id="SSF51905">
    <property type="entry name" value="FAD/NAD(P)-binding domain"/>
    <property type="match status" value="1"/>
</dbReference>
<dbReference type="PRINTS" id="PR00368">
    <property type="entry name" value="FADPNR"/>
</dbReference>
<dbReference type="Gene3D" id="3.30.390.30">
    <property type="match status" value="1"/>
</dbReference>